<keyword evidence="14" id="KW-1185">Reference proteome</keyword>
<dbReference type="CDD" id="cd00082">
    <property type="entry name" value="HisKA"/>
    <property type="match status" value="1"/>
</dbReference>
<dbReference type="Gene3D" id="6.10.340.10">
    <property type="match status" value="1"/>
</dbReference>
<feature type="domain" description="Histidine kinase" evidence="11">
    <location>
        <begin position="187"/>
        <end position="400"/>
    </location>
</feature>
<keyword evidence="7 13" id="KW-0418">Kinase</keyword>
<dbReference type="RefSeq" id="WP_379574778.1">
    <property type="nucleotide sequence ID" value="NZ_JBHUFV010000035.1"/>
</dbReference>
<gene>
    <name evidence="13" type="ORF">ACFSKW_24760</name>
</gene>
<evidence type="ECO:0000259" key="12">
    <source>
        <dbReference type="PROSITE" id="PS50885"/>
    </source>
</evidence>
<protein>
    <recommendedName>
        <fullName evidence="3">histidine kinase</fullName>
        <ecNumber evidence="3">2.7.13.3</ecNumber>
    </recommendedName>
</protein>
<comment type="catalytic activity">
    <reaction evidence="1">
        <text>ATP + protein L-histidine = ADP + protein N-phospho-L-histidine.</text>
        <dbReference type="EC" id="2.7.13.3"/>
    </reaction>
</comment>
<keyword evidence="9" id="KW-0902">Two-component regulatory system</keyword>
<evidence type="ECO:0000256" key="4">
    <source>
        <dbReference type="ARBA" id="ARBA00022553"/>
    </source>
</evidence>
<dbReference type="InterPro" id="IPR050428">
    <property type="entry name" value="TCS_sensor_his_kinase"/>
</dbReference>
<dbReference type="InterPro" id="IPR003594">
    <property type="entry name" value="HATPase_dom"/>
</dbReference>
<dbReference type="InterPro" id="IPR005467">
    <property type="entry name" value="His_kinase_dom"/>
</dbReference>
<dbReference type="GO" id="GO:0016301">
    <property type="term" value="F:kinase activity"/>
    <property type="evidence" value="ECO:0007669"/>
    <property type="project" value="UniProtKB-KW"/>
</dbReference>
<evidence type="ECO:0000256" key="7">
    <source>
        <dbReference type="ARBA" id="ARBA00022777"/>
    </source>
</evidence>
<dbReference type="EC" id="2.7.13.3" evidence="3"/>
<dbReference type="Pfam" id="PF00512">
    <property type="entry name" value="HisKA"/>
    <property type="match status" value="1"/>
</dbReference>
<dbReference type="Gene3D" id="1.10.287.130">
    <property type="match status" value="1"/>
</dbReference>
<dbReference type="PROSITE" id="PS50885">
    <property type="entry name" value="HAMP"/>
    <property type="match status" value="1"/>
</dbReference>
<evidence type="ECO:0000313" key="14">
    <source>
        <dbReference type="Proteomes" id="UP001597368"/>
    </source>
</evidence>
<dbReference type="Pfam" id="PF00672">
    <property type="entry name" value="HAMP"/>
    <property type="match status" value="1"/>
</dbReference>
<accession>A0ABW4T0K5</accession>
<keyword evidence="4" id="KW-0597">Phosphoprotein</keyword>
<evidence type="ECO:0000256" key="2">
    <source>
        <dbReference type="ARBA" id="ARBA00004236"/>
    </source>
</evidence>
<evidence type="ECO:0000256" key="10">
    <source>
        <dbReference type="SAM" id="Phobius"/>
    </source>
</evidence>
<evidence type="ECO:0000256" key="8">
    <source>
        <dbReference type="ARBA" id="ARBA00022989"/>
    </source>
</evidence>
<dbReference type="SUPFAM" id="SSF47384">
    <property type="entry name" value="Homodimeric domain of signal transducing histidine kinase"/>
    <property type="match status" value="1"/>
</dbReference>
<proteinExistence type="predicted"/>
<evidence type="ECO:0000256" key="3">
    <source>
        <dbReference type="ARBA" id="ARBA00012438"/>
    </source>
</evidence>
<feature type="domain" description="HAMP" evidence="12">
    <location>
        <begin position="126"/>
        <end position="179"/>
    </location>
</feature>
<reference evidence="14" key="1">
    <citation type="journal article" date="2019" name="Int. J. Syst. Evol. Microbiol.">
        <title>The Global Catalogue of Microorganisms (GCM) 10K type strain sequencing project: providing services to taxonomists for standard genome sequencing and annotation.</title>
        <authorList>
            <consortium name="The Broad Institute Genomics Platform"/>
            <consortium name="The Broad Institute Genome Sequencing Center for Infectious Disease"/>
            <person name="Wu L."/>
            <person name="Ma J."/>
        </authorList>
    </citation>
    <scope>NUCLEOTIDE SEQUENCE [LARGE SCALE GENOMIC DNA]</scope>
    <source>
        <strain evidence="14">ICMP 6774ER</strain>
    </source>
</reference>
<name>A0ABW4T0K5_9ACTN</name>
<keyword evidence="5" id="KW-0808">Transferase</keyword>
<evidence type="ECO:0000256" key="5">
    <source>
        <dbReference type="ARBA" id="ARBA00022679"/>
    </source>
</evidence>
<dbReference type="InterPro" id="IPR003661">
    <property type="entry name" value="HisK_dim/P_dom"/>
</dbReference>
<dbReference type="SMART" id="SM00388">
    <property type="entry name" value="HisKA"/>
    <property type="match status" value="1"/>
</dbReference>
<dbReference type="PROSITE" id="PS50109">
    <property type="entry name" value="HIS_KIN"/>
    <property type="match status" value="1"/>
</dbReference>
<sequence length="400" mass="42413">MRTRLPRRTVRMRLTMLYGGLFLLSGAALLAITYALVVHATSGVVFSGQGGSLVTGTPADSFDPEPQVIGGVEGLTVGQIQAQAEAMRTQALRQHDAELDQLLTQSGIALAAMTVVSIALGWIVAGRVLHPLRTITRAAQQISATNLHERLALSGPGDELKELGDTFDGLLARLETAFTAQRRFIANASHELRTPLARQRTLVQLALSDPEASTTSLRAAHERVLTANQQQERLIEALLTLARGEAGLDRREPFDLAEISEDVLVARESEAVRRGLRLTTALGPAPAAGDPRLVERLLINLVDNALRHNVDAGHVHVVTGTSAGRAVLTVTNTGPVVAAAEVDRLLQPFQRAGASRTGHDGGLGLGLSIVQAIATAHDATLTVRPSPDGGLRVTVGFDPQ</sequence>
<dbReference type="Pfam" id="PF02518">
    <property type="entry name" value="HATPase_c"/>
    <property type="match status" value="1"/>
</dbReference>
<comment type="caution">
    <text evidence="13">The sequence shown here is derived from an EMBL/GenBank/DDBJ whole genome shotgun (WGS) entry which is preliminary data.</text>
</comment>
<dbReference type="SMART" id="SM00304">
    <property type="entry name" value="HAMP"/>
    <property type="match status" value="1"/>
</dbReference>
<evidence type="ECO:0000256" key="1">
    <source>
        <dbReference type="ARBA" id="ARBA00000085"/>
    </source>
</evidence>
<evidence type="ECO:0000259" key="11">
    <source>
        <dbReference type="PROSITE" id="PS50109"/>
    </source>
</evidence>
<evidence type="ECO:0000256" key="6">
    <source>
        <dbReference type="ARBA" id="ARBA00022692"/>
    </source>
</evidence>
<evidence type="ECO:0000313" key="13">
    <source>
        <dbReference type="EMBL" id="MFD1934689.1"/>
    </source>
</evidence>
<dbReference type="PANTHER" id="PTHR45436:SF5">
    <property type="entry name" value="SENSOR HISTIDINE KINASE TRCS"/>
    <property type="match status" value="1"/>
</dbReference>
<feature type="transmembrane region" description="Helical" evidence="10">
    <location>
        <begin position="108"/>
        <end position="129"/>
    </location>
</feature>
<dbReference type="CDD" id="cd06225">
    <property type="entry name" value="HAMP"/>
    <property type="match status" value="1"/>
</dbReference>
<organism evidence="13 14">
    <name type="scientific">Nonomuraea mangrovi</name>
    <dbReference type="NCBI Taxonomy" id="2316207"/>
    <lineage>
        <taxon>Bacteria</taxon>
        <taxon>Bacillati</taxon>
        <taxon>Actinomycetota</taxon>
        <taxon>Actinomycetes</taxon>
        <taxon>Streptosporangiales</taxon>
        <taxon>Streptosporangiaceae</taxon>
        <taxon>Nonomuraea</taxon>
    </lineage>
</organism>
<dbReference type="SUPFAM" id="SSF55874">
    <property type="entry name" value="ATPase domain of HSP90 chaperone/DNA topoisomerase II/histidine kinase"/>
    <property type="match status" value="1"/>
</dbReference>
<keyword evidence="10" id="KW-0472">Membrane</keyword>
<dbReference type="InterPro" id="IPR036097">
    <property type="entry name" value="HisK_dim/P_sf"/>
</dbReference>
<dbReference type="InterPro" id="IPR036890">
    <property type="entry name" value="HATPase_C_sf"/>
</dbReference>
<dbReference type="EMBL" id="JBHUFV010000035">
    <property type="protein sequence ID" value="MFD1934689.1"/>
    <property type="molecule type" value="Genomic_DNA"/>
</dbReference>
<dbReference type="Proteomes" id="UP001597368">
    <property type="component" value="Unassembled WGS sequence"/>
</dbReference>
<dbReference type="SMART" id="SM00387">
    <property type="entry name" value="HATPase_c"/>
    <property type="match status" value="1"/>
</dbReference>
<comment type="subcellular location">
    <subcellularLocation>
        <location evidence="2">Cell membrane</location>
    </subcellularLocation>
</comment>
<keyword evidence="6 10" id="KW-0812">Transmembrane</keyword>
<evidence type="ECO:0000256" key="9">
    <source>
        <dbReference type="ARBA" id="ARBA00023012"/>
    </source>
</evidence>
<dbReference type="Gene3D" id="3.30.565.10">
    <property type="entry name" value="Histidine kinase-like ATPase, C-terminal domain"/>
    <property type="match status" value="1"/>
</dbReference>
<dbReference type="SUPFAM" id="SSF158472">
    <property type="entry name" value="HAMP domain-like"/>
    <property type="match status" value="1"/>
</dbReference>
<dbReference type="InterPro" id="IPR003660">
    <property type="entry name" value="HAMP_dom"/>
</dbReference>
<dbReference type="PANTHER" id="PTHR45436">
    <property type="entry name" value="SENSOR HISTIDINE KINASE YKOH"/>
    <property type="match status" value="1"/>
</dbReference>
<keyword evidence="8 10" id="KW-1133">Transmembrane helix</keyword>